<dbReference type="PRINTS" id="PR00753">
    <property type="entry name" value="ACCSYNTHASE"/>
</dbReference>
<dbReference type="InterPro" id="IPR015421">
    <property type="entry name" value="PyrdxlP-dep_Trfase_major"/>
</dbReference>
<gene>
    <name evidence="4" type="ORF">M427DRAFT_152003</name>
</gene>
<evidence type="ECO:0000256" key="2">
    <source>
        <dbReference type="SAM" id="Coils"/>
    </source>
</evidence>
<dbReference type="InterPro" id="IPR015424">
    <property type="entry name" value="PyrdxlP-dep_Trfase"/>
</dbReference>
<dbReference type="GO" id="GO:0008483">
    <property type="term" value="F:transaminase activity"/>
    <property type="evidence" value="ECO:0007669"/>
    <property type="project" value="TreeGrafter"/>
</dbReference>
<keyword evidence="5" id="KW-1185">Reference proteome</keyword>
<dbReference type="STRING" id="1344416.A0A139ATL6"/>
<dbReference type="PANTHER" id="PTHR43795:SF39">
    <property type="entry name" value="AMINOTRANSFERASE CLASS I_CLASSII DOMAIN-CONTAINING PROTEIN"/>
    <property type="match status" value="1"/>
</dbReference>
<dbReference type="InterPro" id="IPR004839">
    <property type="entry name" value="Aminotransferase_I/II_large"/>
</dbReference>
<name>A0A139ATL6_GONPJ</name>
<reference evidence="4 5" key="1">
    <citation type="journal article" date="2015" name="Genome Biol. Evol.">
        <title>Phylogenomic analyses indicate that early fungi evolved digesting cell walls of algal ancestors of land plants.</title>
        <authorList>
            <person name="Chang Y."/>
            <person name="Wang S."/>
            <person name="Sekimoto S."/>
            <person name="Aerts A.L."/>
            <person name="Choi C."/>
            <person name="Clum A."/>
            <person name="LaButti K.M."/>
            <person name="Lindquist E.A."/>
            <person name="Yee Ngan C."/>
            <person name="Ohm R.A."/>
            <person name="Salamov A.A."/>
            <person name="Grigoriev I.V."/>
            <person name="Spatafora J.W."/>
            <person name="Berbee M.L."/>
        </authorList>
    </citation>
    <scope>NUCLEOTIDE SEQUENCE [LARGE SCALE GENOMIC DNA]</scope>
    <source>
        <strain evidence="4 5">JEL478</strain>
    </source>
</reference>
<keyword evidence="2" id="KW-0175">Coiled coil</keyword>
<dbReference type="InterPro" id="IPR050478">
    <property type="entry name" value="Ethylene_sulfur-biosynth"/>
</dbReference>
<proteinExistence type="predicted"/>
<dbReference type="Gene3D" id="3.90.1150.10">
    <property type="entry name" value="Aspartate Aminotransferase, domain 1"/>
    <property type="match status" value="1"/>
</dbReference>
<keyword evidence="1" id="KW-0663">Pyridoxal phosphate</keyword>
<dbReference type="GO" id="GO:0030170">
    <property type="term" value="F:pyridoxal phosphate binding"/>
    <property type="evidence" value="ECO:0007669"/>
    <property type="project" value="InterPro"/>
</dbReference>
<sequence length="500" mass="55975">MSGPSPVVQLSKRSAQNVEFVSYLGEGLNRWADNAYCPNTNCDGIINLGTAENRLMWPEVIQKLNSPSTLRIGTSLLSYGPAKGSLPLRMCFSNLFNTRFNASPALSPEDIAVFAGCGSCISAIGQVLADPGDVFLVPAPYYGGFETDLKFQSGVEPYPINLSPLPSRHGSPSSTSSSASSYHSRFRWSLSAAVRAYDAAISKGKTVRALLMCNPGNPFADCYSEEELREMTTFCAERELHLVSDEIYALSEYGSTGLPKFKSMLSMDLPDGLPKEKVHVLYGMSKDFCMNGLRVGVIATRSQQVQSALGSLYFFHNISNATDSAMTQFLSDRTFVDSHIRNNALRLRDIHSKFSAWLDERKIGYLPASAGFFVWVDLRRWVLLLGGTCASLDLEERAAKTGAEMVMPKWYDEEWAHPQPSRAAERLLWERFLKAGVYIALGEAFYCRDMGWFRIVFSPDNWETLRTALERMERVLREVERELECEKGKRDAEFRCDRVE</sequence>
<dbReference type="OrthoDB" id="7042322at2759"/>
<dbReference type="Gene3D" id="3.40.640.10">
    <property type="entry name" value="Type I PLP-dependent aspartate aminotransferase-like (Major domain)"/>
    <property type="match status" value="1"/>
</dbReference>
<keyword evidence="4" id="KW-0808">Transferase</keyword>
<accession>A0A139ATL6</accession>
<organism evidence="4 5">
    <name type="scientific">Gonapodya prolifera (strain JEL478)</name>
    <name type="common">Monoblepharis prolifera</name>
    <dbReference type="NCBI Taxonomy" id="1344416"/>
    <lineage>
        <taxon>Eukaryota</taxon>
        <taxon>Fungi</taxon>
        <taxon>Fungi incertae sedis</taxon>
        <taxon>Chytridiomycota</taxon>
        <taxon>Chytridiomycota incertae sedis</taxon>
        <taxon>Monoblepharidomycetes</taxon>
        <taxon>Monoblepharidales</taxon>
        <taxon>Gonapodyaceae</taxon>
        <taxon>Gonapodya</taxon>
    </lineage>
</organism>
<dbReference type="SUPFAM" id="SSF53383">
    <property type="entry name" value="PLP-dependent transferases"/>
    <property type="match status" value="1"/>
</dbReference>
<dbReference type="AlphaFoldDB" id="A0A139ATL6"/>
<evidence type="ECO:0000313" key="5">
    <source>
        <dbReference type="Proteomes" id="UP000070544"/>
    </source>
</evidence>
<dbReference type="EMBL" id="KQ965736">
    <property type="protein sequence ID" value="KXS20059.1"/>
    <property type="molecule type" value="Genomic_DNA"/>
</dbReference>
<dbReference type="CDD" id="cd00609">
    <property type="entry name" value="AAT_like"/>
    <property type="match status" value="1"/>
</dbReference>
<feature type="domain" description="Aminotransferase class I/classII large" evidence="3">
    <location>
        <begin position="45"/>
        <end position="470"/>
    </location>
</feature>
<dbReference type="GO" id="GO:0006520">
    <property type="term" value="P:amino acid metabolic process"/>
    <property type="evidence" value="ECO:0007669"/>
    <property type="project" value="TreeGrafter"/>
</dbReference>
<dbReference type="Pfam" id="PF00155">
    <property type="entry name" value="Aminotran_1_2"/>
    <property type="match status" value="1"/>
</dbReference>
<protein>
    <submittedName>
        <fullName evidence="4">PLP-dependent transferase</fullName>
    </submittedName>
</protein>
<dbReference type="Proteomes" id="UP000070544">
    <property type="component" value="Unassembled WGS sequence"/>
</dbReference>
<dbReference type="PANTHER" id="PTHR43795">
    <property type="entry name" value="BIFUNCTIONAL ASPARTATE AMINOTRANSFERASE AND GLUTAMATE/ASPARTATE-PREPHENATE AMINOTRANSFERASE-RELATED"/>
    <property type="match status" value="1"/>
</dbReference>
<dbReference type="InterPro" id="IPR015422">
    <property type="entry name" value="PyrdxlP-dep_Trfase_small"/>
</dbReference>
<feature type="coiled-coil region" evidence="2">
    <location>
        <begin position="462"/>
        <end position="489"/>
    </location>
</feature>
<evidence type="ECO:0000313" key="4">
    <source>
        <dbReference type="EMBL" id="KXS20059.1"/>
    </source>
</evidence>
<evidence type="ECO:0000259" key="3">
    <source>
        <dbReference type="Pfam" id="PF00155"/>
    </source>
</evidence>
<evidence type="ECO:0000256" key="1">
    <source>
        <dbReference type="ARBA" id="ARBA00022898"/>
    </source>
</evidence>
<dbReference type="OMA" id="HIAQKCL"/>